<dbReference type="PROSITE" id="PS50081">
    <property type="entry name" value="ZF_DAG_PE_2"/>
    <property type="match status" value="1"/>
</dbReference>
<evidence type="ECO:0000256" key="2">
    <source>
        <dbReference type="SAM" id="Phobius"/>
    </source>
</evidence>
<keyword evidence="5" id="KW-1185">Reference proteome</keyword>
<feature type="non-terminal residue" evidence="4">
    <location>
        <position position="1"/>
    </location>
</feature>
<dbReference type="PANTHER" id="PTHR46477:SF5">
    <property type="entry name" value="PHORBOL-ESTER_DAG-TYPE DOMAIN-CONTAINING PROTEIN"/>
    <property type="match status" value="1"/>
</dbReference>
<keyword evidence="2" id="KW-0472">Membrane</keyword>
<keyword evidence="1" id="KW-0677">Repeat</keyword>
<gene>
    <name evidence="4" type="ORF">SDJN03_23153</name>
</gene>
<reference evidence="4 5" key="1">
    <citation type="journal article" date="2021" name="Hortic Res">
        <title>The domestication of Cucurbita argyrosperma as revealed by the genome of its wild relative.</title>
        <authorList>
            <person name="Barrera-Redondo J."/>
            <person name="Sanchez-de la Vega G."/>
            <person name="Aguirre-Liguori J.A."/>
            <person name="Castellanos-Morales G."/>
            <person name="Gutierrez-Guerrero Y.T."/>
            <person name="Aguirre-Dugua X."/>
            <person name="Aguirre-Planter E."/>
            <person name="Tenaillon M.I."/>
            <person name="Lira-Saade R."/>
            <person name="Eguiarte L.E."/>
        </authorList>
    </citation>
    <scope>NUCLEOTIDE SEQUENCE [LARGE SCALE GENOMIC DNA]</scope>
    <source>
        <strain evidence="4">JBR-2021</strain>
    </source>
</reference>
<evidence type="ECO:0000259" key="3">
    <source>
        <dbReference type="PROSITE" id="PS50081"/>
    </source>
</evidence>
<evidence type="ECO:0000313" key="5">
    <source>
        <dbReference type="Proteomes" id="UP000685013"/>
    </source>
</evidence>
<evidence type="ECO:0000256" key="1">
    <source>
        <dbReference type="ARBA" id="ARBA00022737"/>
    </source>
</evidence>
<evidence type="ECO:0000313" key="4">
    <source>
        <dbReference type="EMBL" id="KAG6578705.1"/>
    </source>
</evidence>
<keyword evidence="2" id="KW-1133">Transmembrane helix</keyword>
<dbReference type="InterPro" id="IPR002219">
    <property type="entry name" value="PKC_DAG/PE"/>
</dbReference>
<comment type="caution">
    <text evidence="4">The sequence shown here is derived from an EMBL/GenBank/DDBJ whole genome shotgun (WGS) entry which is preliminary data.</text>
</comment>
<dbReference type="PANTHER" id="PTHR46477">
    <property type="entry name" value="CYSTEINE/HISTIDINE-RICH C1 DOMAIN FAMILY PROTEIN"/>
    <property type="match status" value="1"/>
</dbReference>
<dbReference type="AlphaFoldDB" id="A0AAV6MC89"/>
<proteinExistence type="predicted"/>
<dbReference type="Proteomes" id="UP000685013">
    <property type="component" value="Chromosome 15"/>
</dbReference>
<feature type="domain" description="Phorbol-ester/DAG-type" evidence="3">
    <location>
        <begin position="15"/>
        <end position="62"/>
    </location>
</feature>
<dbReference type="EMBL" id="JAGKQH010000015">
    <property type="protein sequence ID" value="KAG6578705.1"/>
    <property type="molecule type" value="Genomic_DNA"/>
</dbReference>
<name>A0AAV6MC89_9ROSI</name>
<organism evidence="4 5">
    <name type="scientific">Cucurbita argyrosperma subsp. sororia</name>
    <dbReference type="NCBI Taxonomy" id="37648"/>
    <lineage>
        <taxon>Eukaryota</taxon>
        <taxon>Viridiplantae</taxon>
        <taxon>Streptophyta</taxon>
        <taxon>Embryophyta</taxon>
        <taxon>Tracheophyta</taxon>
        <taxon>Spermatophyta</taxon>
        <taxon>Magnoliopsida</taxon>
        <taxon>eudicotyledons</taxon>
        <taxon>Gunneridae</taxon>
        <taxon>Pentapetalae</taxon>
        <taxon>rosids</taxon>
        <taxon>fabids</taxon>
        <taxon>Cucurbitales</taxon>
        <taxon>Cucurbitaceae</taxon>
        <taxon>Cucurbiteae</taxon>
        <taxon>Cucurbita</taxon>
    </lineage>
</organism>
<protein>
    <recommendedName>
        <fullName evidence="3">Phorbol-ester/DAG-type domain-containing protein</fullName>
    </recommendedName>
</protein>
<keyword evidence="2" id="KW-0812">Transmembrane</keyword>
<sequence>MATEEVLRNHPSHRRHVLELKNYMEPYTCNGCKEKGFGPRYRCEKCDFDLHKPCTYHWIAPVSHEFFPNSRFRFMRNPPKPCHRKCKIRCNACRKTIKGFVFHCEENNSDIHPCCRQLKRSYQIEDVKFNLQWKMEGECMWCKSERLEDGGEDNGWSYVSECGEYHVHVACVTEMALDEWYKNQSGGGGSTRSTTSGTQSVAVRLNLREIQARRQAERGGIEKFWRVMKFIVKTVISIVIGDPTTILASFLVDLLT</sequence>
<dbReference type="Pfam" id="PF03107">
    <property type="entry name" value="C1_2"/>
    <property type="match status" value="1"/>
</dbReference>
<dbReference type="InterPro" id="IPR004146">
    <property type="entry name" value="DC1"/>
</dbReference>
<accession>A0AAV6MC89</accession>
<feature type="transmembrane region" description="Helical" evidence="2">
    <location>
        <begin position="230"/>
        <end position="252"/>
    </location>
</feature>